<evidence type="ECO:0000313" key="1">
    <source>
        <dbReference type="EMBL" id="GAD19934.1"/>
    </source>
</evidence>
<reference evidence="1 2" key="1">
    <citation type="journal article" date="2013" name="Genome Announc.">
        <title>Draft Genome Sequence of Helicobacter fennelliae Strain MRY12-0050, Isolated from a Bacteremia Patient.</title>
        <authorList>
            <person name="Rimbara E."/>
            <person name="Matsui M."/>
            <person name="Mori S."/>
            <person name="Suzuki S."/>
            <person name="Suzuki M."/>
            <person name="Kim H."/>
            <person name="Sekizuka T."/>
            <person name="Kuroda M."/>
            <person name="Shibayama K."/>
        </authorList>
    </citation>
    <scope>NUCLEOTIDE SEQUENCE [LARGE SCALE GENOMIC DNA]</scope>
    <source>
        <strain evidence="1 2">MRY12-0050</strain>
    </source>
</reference>
<dbReference type="EMBL" id="BASD01000029">
    <property type="protein sequence ID" value="GAD19934.1"/>
    <property type="molecule type" value="Genomic_DNA"/>
</dbReference>
<protein>
    <submittedName>
        <fullName evidence="1">Uncharacterized protein</fullName>
    </submittedName>
</protein>
<keyword evidence="2" id="KW-1185">Reference proteome</keyword>
<organism evidence="1 2">
    <name type="scientific">Helicobacter fennelliae MRY12-0050</name>
    <dbReference type="NCBI Taxonomy" id="1325130"/>
    <lineage>
        <taxon>Bacteria</taxon>
        <taxon>Pseudomonadati</taxon>
        <taxon>Campylobacterota</taxon>
        <taxon>Epsilonproteobacteria</taxon>
        <taxon>Campylobacterales</taxon>
        <taxon>Helicobacteraceae</taxon>
        <taxon>Helicobacter</taxon>
    </lineage>
</organism>
<evidence type="ECO:0000313" key="2">
    <source>
        <dbReference type="Proteomes" id="UP000018143"/>
    </source>
</evidence>
<proteinExistence type="predicted"/>
<dbReference type="Proteomes" id="UP000018143">
    <property type="component" value="Unassembled WGS sequence"/>
</dbReference>
<dbReference type="AlphaFoldDB" id="T1CSX6"/>
<accession>T1CSX6</accession>
<name>T1CSX6_9HELI</name>
<sequence>MNFYVILFCVFACLKILHNPKICLKIEDFLMLACVCIDSSRIYVVFVVIARLPLGSRDNLYF</sequence>
<comment type="caution">
    <text evidence="1">The sequence shown here is derived from an EMBL/GenBank/DDBJ whole genome shotgun (WGS) entry which is preliminary data.</text>
</comment>
<gene>
    <name evidence="1" type="ORF">HFN_1174</name>
</gene>